<sequence>MTSSFLLTMIVRYDLPQDKIPTTWYNILPDLPEPLPPPKDETGKAFEVLKEVLPSKVLEMEFSQERYIKIPEEVLEKYLQIGRPTPIIRARKLEEYFGNVVKIYMKMESHTYTGSHKINSALAHVYYATLDNAKFVSTETGAGQWGAAVALAAALFHIKAHVFMVRTSYFAKPYRRYLMQMYGADVHPSPSEFTPYGREVLEKDPNNPGSLGIAITEAVRYALENGGKYVVGSVVNSDILFKTIAGQEAKVQMEMIGEDPDYIIGVVGGGSNYAALAFPFLGEELRSGKVRRKYIASGSLEVPKMTKGVYKYDYPDTGKILPQLKMYTIGSDFIPPPVYAGGLRYHAVAPTLSLLMSKGIVEARDYDQETAFAWAKLFSQIEGWVPAPETSHALPIIKEIADEAKRTGEKKTVLVSFSGHGLLDLANYAEVLGFK</sequence>
<keyword evidence="10 12" id="KW-0456">Lyase</keyword>
<dbReference type="GO" id="GO:0005737">
    <property type="term" value="C:cytoplasm"/>
    <property type="evidence" value="ECO:0007669"/>
    <property type="project" value="TreeGrafter"/>
</dbReference>
<feature type="modified residue" description="N6-(pyridoxal phosphate)lysine" evidence="12">
    <location>
        <position position="117"/>
    </location>
</feature>
<evidence type="ECO:0000256" key="3">
    <source>
        <dbReference type="ARBA" id="ARBA00004733"/>
    </source>
</evidence>
<accession>A0A650CYB7</accession>
<evidence type="ECO:0000313" key="15">
    <source>
        <dbReference type="EMBL" id="QGR22796.1"/>
    </source>
</evidence>
<dbReference type="EC" id="4.2.1.20" evidence="12"/>
<evidence type="ECO:0000256" key="10">
    <source>
        <dbReference type="ARBA" id="ARBA00023239"/>
    </source>
</evidence>
<dbReference type="InterPro" id="IPR023026">
    <property type="entry name" value="Trp_synth_beta/beta-like"/>
</dbReference>
<dbReference type="GO" id="GO:0052684">
    <property type="term" value="F:L-serine hydro-lyase (adding indole, L-tryptophan-forming) activity"/>
    <property type="evidence" value="ECO:0007669"/>
    <property type="project" value="TreeGrafter"/>
</dbReference>
<dbReference type="InterPro" id="IPR006653">
    <property type="entry name" value="Trp_synth_b_CS"/>
</dbReference>
<keyword evidence="9 12" id="KW-0057">Aromatic amino acid biosynthesis</keyword>
<evidence type="ECO:0000256" key="7">
    <source>
        <dbReference type="ARBA" id="ARBA00022822"/>
    </source>
</evidence>
<evidence type="ECO:0000256" key="2">
    <source>
        <dbReference type="ARBA" id="ARBA00002786"/>
    </source>
</evidence>
<dbReference type="EMBL" id="CP045482">
    <property type="protein sequence ID" value="QGR22796.1"/>
    <property type="molecule type" value="Genomic_DNA"/>
</dbReference>
<evidence type="ECO:0000313" key="17">
    <source>
        <dbReference type="Proteomes" id="UP000474054"/>
    </source>
</evidence>
<dbReference type="PIRSF" id="PIRSF500824">
    <property type="entry name" value="TrpB_prok"/>
    <property type="match status" value="1"/>
</dbReference>
<dbReference type="InterPro" id="IPR036052">
    <property type="entry name" value="TrpB-like_PALP_sf"/>
</dbReference>
<evidence type="ECO:0000313" key="14">
    <source>
        <dbReference type="EMBL" id="MQL55015.1"/>
    </source>
</evidence>
<dbReference type="EMBL" id="WHYS01000001">
    <property type="protein sequence ID" value="MQL55015.1"/>
    <property type="molecule type" value="Genomic_DNA"/>
</dbReference>
<comment type="cofactor">
    <cofactor evidence="1 12">
        <name>pyridoxal 5'-phosphate</name>
        <dbReference type="ChEBI" id="CHEBI:597326"/>
    </cofactor>
</comment>
<keyword evidence="7 12" id="KW-0822">Tryptophan biosynthesis</keyword>
<name>A0A650CYB7_ACIAM</name>
<gene>
    <name evidence="12" type="primary">trpB</name>
    <name evidence="15" type="ORF">D1866_13010</name>
    <name evidence="14" type="ORF">GFB69_04450</name>
</gene>
<dbReference type="SUPFAM" id="SSF53686">
    <property type="entry name" value="Tryptophan synthase beta subunit-like PLP-dependent enzymes"/>
    <property type="match status" value="1"/>
</dbReference>
<comment type="pathway">
    <text evidence="3 12">Amino-acid biosynthesis; L-tryptophan biosynthesis; L-tryptophan from chorismate: step 5/5.</text>
</comment>
<dbReference type="PROSITE" id="PS00168">
    <property type="entry name" value="TRP_SYNTHASE_BETA"/>
    <property type="match status" value="1"/>
</dbReference>
<dbReference type="KEGG" id="aamb:D1866_13010"/>
<comment type="catalytic activity">
    <reaction evidence="11 12">
        <text>(1S,2R)-1-C-(indol-3-yl)glycerol 3-phosphate + L-serine = D-glyceraldehyde 3-phosphate + L-tryptophan + H2O</text>
        <dbReference type="Rhea" id="RHEA:10532"/>
        <dbReference type="ChEBI" id="CHEBI:15377"/>
        <dbReference type="ChEBI" id="CHEBI:33384"/>
        <dbReference type="ChEBI" id="CHEBI:57912"/>
        <dbReference type="ChEBI" id="CHEBI:58866"/>
        <dbReference type="ChEBI" id="CHEBI:59776"/>
        <dbReference type="EC" id="4.2.1.20"/>
    </reaction>
</comment>
<dbReference type="Proteomes" id="UP000426328">
    <property type="component" value="Chromosome"/>
</dbReference>
<keyword evidence="6 12" id="KW-0028">Amino-acid biosynthesis</keyword>
<dbReference type="InterPro" id="IPR006316">
    <property type="entry name" value="Trp_synth_b-like"/>
</dbReference>
<dbReference type="Gene3D" id="3.40.50.1100">
    <property type="match status" value="2"/>
</dbReference>
<reference evidence="14 17" key="1">
    <citation type="submission" date="2019-10" db="EMBL/GenBank/DDBJ databases">
        <title>Comparative genomics of sulfur disproportionating microorganisms.</title>
        <authorList>
            <person name="Ward L.M."/>
            <person name="Bertran E."/>
            <person name="Johnston D."/>
        </authorList>
    </citation>
    <scope>NUCLEOTIDE SEQUENCE [LARGE SCALE GENOMIC DNA]</scope>
    <source>
        <strain evidence="14 17">DSM 3772</strain>
    </source>
</reference>
<comment type="similarity">
    <text evidence="4 12">Belongs to the TrpB family.</text>
</comment>
<dbReference type="NCBIfam" id="TIGR01415">
    <property type="entry name" value="trpB_rel"/>
    <property type="match status" value="1"/>
</dbReference>
<evidence type="ECO:0000256" key="1">
    <source>
        <dbReference type="ARBA" id="ARBA00001933"/>
    </source>
</evidence>
<evidence type="ECO:0000256" key="5">
    <source>
        <dbReference type="ARBA" id="ARBA00011270"/>
    </source>
</evidence>
<dbReference type="NCBIfam" id="NF009057">
    <property type="entry name" value="PRK12391.1"/>
    <property type="match status" value="1"/>
</dbReference>
<evidence type="ECO:0000256" key="11">
    <source>
        <dbReference type="ARBA" id="ARBA00049047"/>
    </source>
</evidence>
<dbReference type="Proteomes" id="UP000474054">
    <property type="component" value="Unassembled WGS sequence"/>
</dbReference>
<evidence type="ECO:0000256" key="8">
    <source>
        <dbReference type="ARBA" id="ARBA00022898"/>
    </source>
</evidence>
<feature type="domain" description="Tryptophan synthase beta chain-like PALP" evidence="13">
    <location>
        <begin position="81"/>
        <end position="419"/>
    </location>
</feature>
<keyword evidence="16" id="KW-1185">Reference proteome</keyword>
<keyword evidence="8 12" id="KW-0663">Pyridoxal phosphate</keyword>
<dbReference type="UniPathway" id="UPA00035">
    <property type="reaction ID" value="UER00044"/>
</dbReference>
<proteinExistence type="inferred from homology"/>
<dbReference type="PANTHER" id="PTHR48077:SF6">
    <property type="entry name" value="TRYPTOPHAN SYNTHASE"/>
    <property type="match status" value="1"/>
</dbReference>
<dbReference type="PIRSF" id="PIRSF001413">
    <property type="entry name" value="Trp_syn_beta"/>
    <property type="match status" value="1"/>
</dbReference>
<dbReference type="GO" id="GO:0004834">
    <property type="term" value="F:tryptophan synthase activity"/>
    <property type="evidence" value="ECO:0007669"/>
    <property type="project" value="UniProtKB-UniRule"/>
</dbReference>
<dbReference type="InterPro" id="IPR001926">
    <property type="entry name" value="TrpB-like_PALP"/>
</dbReference>
<dbReference type="PANTHER" id="PTHR48077">
    <property type="entry name" value="TRYPTOPHAN SYNTHASE-RELATED"/>
    <property type="match status" value="1"/>
</dbReference>
<dbReference type="AlphaFoldDB" id="A0A650CYB7"/>
<evidence type="ECO:0000256" key="12">
    <source>
        <dbReference type="HAMAP-Rule" id="MF_00133"/>
    </source>
</evidence>
<evidence type="ECO:0000259" key="13">
    <source>
        <dbReference type="Pfam" id="PF00291"/>
    </source>
</evidence>
<dbReference type="Pfam" id="PF00291">
    <property type="entry name" value="PALP"/>
    <property type="match status" value="1"/>
</dbReference>
<evidence type="ECO:0000256" key="4">
    <source>
        <dbReference type="ARBA" id="ARBA00009982"/>
    </source>
</evidence>
<protein>
    <recommendedName>
        <fullName evidence="12">Tryptophan synthase beta chain</fullName>
        <ecNumber evidence="12">4.2.1.20</ecNumber>
    </recommendedName>
</protein>
<comment type="subunit">
    <text evidence="5 12">Tetramer of two alpha and two beta chains.</text>
</comment>
<dbReference type="GO" id="GO:0030170">
    <property type="term" value="F:pyridoxal phosphate binding"/>
    <property type="evidence" value="ECO:0007669"/>
    <property type="project" value="InterPro"/>
</dbReference>
<comment type="function">
    <text evidence="2 12">The beta subunit is responsible for the synthesis of L-tryptophan from indole and L-serine.</text>
</comment>
<evidence type="ECO:0000256" key="6">
    <source>
        <dbReference type="ARBA" id="ARBA00022605"/>
    </source>
</evidence>
<organism evidence="15 16">
    <name type="scientific">Acidianus ambivalens</name>
    <name type="common">Desulfurolobus ambivalens</name>
    <dbReference type="NCBI Taxonomy" id="2283"/>
    <lineage>
        <taxon>Archaea</taxon>
        <taxon>Thermoproteota</taxon>
        <taxon>Thermoprotei</taxon>
        <taxon>Sulfolobales</taxon>
        <taxon>Sulfolobaceae</taxon>
        <taxon>Acidianus</taxon>
    </lineage>
</organism>
<evidence type="ECO:0000256" key="9">
    <source>
        <dbReference type="ARBA" id="ARBA00023141"/>
    </source>
</evidence>
<evidence type="ECO:0000313" key="16">
    <source>
        <dbReference type="Proteomes" id="UP000426328"/>
    </source>
</evidence>
<reference evidence="15 16" key="2">
    <citation type="submission" date="2019-10" db="EMBL/GenBank/DDBJ databases">
        <title>Genome Sequences from Six Type Strain Members of the Archaeal Family Sulfolobaceae: Acidianus ambivalens, Acidianus infernus, Metallosphaera prunae, Stygiolobus azoricus, Sulfolobus metallicus, and Sulfurisphaera ohwakuensis.</title>
        <authorList>
            <person name="Counts J.A."/>
            <person name="Kelly R.M."/>
        </authorList>
    </citation>
    <scope>NUCLEOTIDE SEQUENCE [LARGE SCALE GENOMIC DNA]</scope>
    <source>
        <strain evidence="15 16">LEI 10</strain>
    </source>
</reference>
<dbReference type="HAMAP" id="MF_00133">
    <property type="entry name" value="Trp_synth_beta"/>
    <property type="match status" value="1"/>
</dbReference>